<dbReference type="EMBL" id="PEJP01000003">
    <property type="protein sequence ID" value="RYO72430.1"/>
    <property type="molecule type" value="Genomic_DNA"/>
</dbReference>
<evidence type="ECO:0000313" key="2">
    <source>
        <dbReference type="EMBL" id="RYO72430.1"/>
    </source>
</evidence>
<dbReference type="Proteomes" id="UP000293823">
    <property type="component" value="Unassembled WGS sequence"/>
</dbReference>
<evidence type="ECO:0000313" key="3">
    <source>
        <dbReference type="Proteomes" id="UP000293823"/>
    </source>
</evidence>
<reference evidence="3" key="1">
    <citation type="journal article" date="2019" name="bioRxiv">
        <title>Genomics, evolutionary history and diagnostics of the Alternaria alternata species group including apple and Asian pear pathotypes.</title>
        <authorList>
            <person name="Armitage A.D."/>
            <person name="Cockerton H.M."/>
            <person name="Sreenivasaprasad S."/>
            <person name="Woodhall J.W."/>
            <person name="Lane C.R."/>
            <person name="Harrison R.J."/>
            <person name="Clarkson J.P."/>
        </authorList>
    </citation>
    <scope>NUCLEOTIDE SEQUENCE [LARGE SCALE GENOMIC DNA]</scope>
    <source>
        <strain evidence="3">RGR 97.0016</strain>
    </source>
</reference>
<name>A0A4Q4SNM7_9PLEO</name>
<feature type="signal peptide" evidence="1">
    <location>
        <begin position="1"/>
        <end position="24"/>
    </location>
</feature>
<dbReference type="AlphaFoldDB" id="A0A4Q4SNM7"/>
<protein>
    <submittedName>
        <fullName evidence="2">Uncharacterized protein</fullName>
    </submittedName>
</protein>
<proteinExistence type="predicted"/>
<feature type="chain" id="PRO_5020784946" evidence="1">
    <location>
        <begin position="25"/>
        <end position="73"/>
    </location>
</feature>
<sequence>MSSWSIEAIIALVTLLATCLPVLALLLRKCTQHRQVLVPEADVELGSVRHHNGHVVAPTELGTSKNRTRSMTL</sequence>
<accession>A0A4Q4SNM7</accession>
<comment type="caution">
    <text evidence="2">The sequence shown here is derived from an EMBL/GenBank/DDBJ whole genome shotgun (WGS) entry which is preliminary data.</text>
</comment>
<organism evidence="2 3">
    <name type="scientific">Alternaria arborescens</name>
    <dbReference type="NCBI Taxonomy" id="156630"/>
    <lineage>
        <taxon>Eukaryota</taxon>
        <taxon>Fungi</taxon>
        <taxon>Dikarya</taxon>
        <taxon>Ascomycota</taxon>
        <taxon>Pezizomycotina</taxon>
        <taxon>Dothideomycetes</taxon>
        <taxon>Pleosporomycetidae</taxon>
        <taxon>Pleosporales</taxon>
        <taxon>Pleosporineae</taxon>
        <taxon>Pleosporaceae</taxon>
        <taxon>Alternaria</taxon>
        <taxon>Alternaria sect. Alternaria</taxon>
    </lineage>
</organism>
<evidence type="ECO:0000256" key="1">
    <source>
        <dbReference type="SAM" id="SignalP"/>
    </source>
</evidence>
<keyword evidence="1" id="KW-0732">Signal</keyword>
<keyword evidence="3" id="KW-1185">Reference proteome</keyword>
<gene>
    <name evidence="2" type="ORF">AA0113_g1083</name>
</gene>